<dbReference type="GO" id="GO:0030313">
    <property type="term" value="C:cell envelope"/>
    <property type="evidence" value="ECO:0007669"/>
    <property type="project" value="UniProtKB-SubCell"/>
</dbReference>
<dbReference type="EMBL" id="LNQE01000959">
    <property type="protein sequence ID" value="KUG22535.1"/>
    <property type="molecule type" value="Genomic_DNA"/>
</dbReference>
<organism evidence="2">
    <name type="scientific">hydrocarbon metagenome</name>
    <dbReference type="NCBI Taxonomy" id="938273"/>
    <lineage>
        <taxon>unclassified sequences</taxon>
        <taxon>metagenomes</taxon>
        <taxon>ecological metagenomes</taxon>
    </lineage>
</organism>
<dbReference type="InterPro" id="IPR013378">
    <property type="entry name" value="InlB-like_B-rpt"/>
</dbReference>
<accession>A0A0W8FNQ8</accession>
<dbReference type="InterPro" id="IPR013320">
    <property type="entry name" value="ConA-like_dom_sf"/>
</dbReference>
<protein>
    <submittedName>
        <fullName evidence="2">Uncharacterized protein</fullName>
    </submittedName>
</protein>
<comment type="subcellular location">
    <subcellularLocation>
        <location evidence="1">Cell envelope</location>
    </subcellularLocation>
</comment>
<dbReference type="SUPFAM" id="SSF49899">
    <property type="entry name" value="Concanavalin A-like lectins/glucanases"/>
    <property type="match status" value="1"/>
</dbReference>
<dbReference type="InterPro" id="IPR042229">
    <property type="entry name" value="Listeria/Bacterioides_rpt_sf"/>
</dbReference>
<proteinExistence type="predicted"/>
<name>A0A0W8FNQ8_9ZZZZ</name>
<gene>
    <name evidence="2" type="ORF">ASZ90_007689</name>
</gene>
<dbReference type="Gene3D" id="2.60.40.4270">
    <property type="entry name" value="Listeria-Bacteroides repeat domain"/>
    <property type="match status" value="1"/>
</dbReference>
<evidence type="ECO:0000256" key="1">
    <source>
        <dbReference type="ARBA" id="ARBA00004196"/>
    </source>
</evidence>
<dbReference type="Pfam" id="PF09479">
    <property type="entry name" value="Flg_new"/>
    <property type="match status" value="1"/>
</dbReference>
<dbReference type="Gene3D" id="2.60.120.200">
    <property type="match status" value="1"/>
</dbReference>
<dbReference type="NCBIfam" id="TIGR02543">
    <property type="entry name" value="List_Bact_rpt"/>
    <property type="match status" value="1"/>
</dbReference>
<dbReference type="AlphaFoldDB" id="A0A0W8FNQ8"/>
<dbReference type="Pfam" id="PF13385">
    <property type="entry name" value="Laminin_G_3"/>
    <property type="match status" value="1"/>
</dbReference>
<comment type="caution">
    <text evidence="2">The sequence shown here is derived from an EMBL/GenBank/DDBJ whole genome shotgun (WGS) entry which is preliminary data.</text>
</comment>
<reference evidence="2" key="1">
    <citation type="journal article" date="2015" name="Proc. Natl. Acad. Sci. U.S.A.">
        <title>Networks of energetic and metabolic interactions define dynamics in microbial communities.</title>
        <authorList>
            <person name="Embree M."/>
            <person name="Liu J.K."/>
            <person name="Al-Bassam M.M."/>
            <person name="Zengler K."/>
        </authorList>
    </citation>
    <scope>NUCLEOTIDE SEQUENCE</scope>
</reference>
<evidence type="ECO:0000313" key="2">
    <source>
        <dbReference type="EMBL" id="KUG22535.1"/>
    </source>
</evidence>
<sequence>MYTVTYNSQGGTDVADQHVTAPATTVGTLPTNPTRTGYTFGGWYTEEEGGGTQFTATTTVTEDITVYAKWDSYSGPVSIGGTSYATLQAAYVAANNGDTIKVKAVNITENINVNRDIWVNIEGGYDDNYSSIIGNTTLQGMIQTFAGGGTLTIKNFILQRGSYDILATAGVNGSITPSGLTNVVTGNNQTFTITPYSGYSVHAVLVDGDSVGAVPSSEFSYEFSNVATEHTIHAIFNCKITATAGSNGSITPSGTTSVGYGGSQIYTITPDSGYIVQDVLVDGISVGDGTVYPFNNVTNDHTISVSFTPLTKLLLHMDGTNGSTTFIDSSPGAKTITPHGNAQLSTAQKKFGTASGLFDGDSDWVTAPSSTDWSFGTGNFTVDFWLRKNTSFDSNYRGLCGQYVDSNNYWYFRYKPGTLGIAFFYFKVVEGGVVKADYSTSGLSMSTNTWYHIELVRNGTAIYIFVNGVARSITANTAISTKSMPVFSVLFDVGASHSNGLTFKGYLDEFRVSNGIARHTANFTPPTAPY</sequence>